<feature type="region of interest" description="Disordered" evidence="6">
    <location>
        <begin position="1"/>
        <end position="21"/>
    </location>
</feature>
<dbReference type="EMBL" id="SSOP01000025">
    <property type="protein sequence ID" value="KAB5594128.1"/>
    <property type="molecule type" value="Genomic_DNA"/>
</dbReference>
<evidence type="ECO:0000256" key="1">
    <source>
        <dbReference type="ARBA" id="ARBA00004141"/>
    </source>
</evidence>
<dbReference type="GO" id="GO:0022857">
    <property type="term" value="F:transmembrane transporter activity"/>
    <property type="evidence" value="ECO:0007669"/>
    <property type="project" value="InterPro"/>
</dbReference>
<feature type="transmembrane region" description="Helical" evidence="7">
    <location>
        <begin position="320"/>
        <end position="339"/>
    </location>
</feature>
<feature type="domain" description="Major facilitator superfamily (MFS) profile" evidence="8">
    <location>
        <begin position="81"/>
        <end position="523"/>
    </location>
</feature>
<feature type="transmembrane region" description="Helical" evidence="7">
    <location>
        <begin position="159"/>
        <end position="176"/>
    </location>
</feature>
<evidence type="ECO:0000256" key="7">
    <source>
        <dbReference type="SAM" id="Phobius"/>
    </source>
</evidence>
<feature type="transmembrane region" description="Helical" evidence="7">
    <location>
        <begin position="134"/>
        <end position="153"/>
    </location>
</feature>
<keyword evidence="2" id="KW-0813">Transport</keyword>
<dbReference type="PROSITE" id="PS50850">
    <property type="entry name" value="MFS"/>
    <property type="match status" value="1"/>
</dbReference>
<evidence type="ECO:0000313" key="9">
    <source>
        <dbReference type="EMBL" id="KAB5594128.1"/>
    </source>
</evidence>
<sequence>MSQNLRLAQTHPAEHPSAPLAMSEQDKDAAAVFLADLSNQGGVIENVDPVAECRLLWKIDLLWVPGCSRQKGVLTLCLCIQANATIDDVIWTAYDKAIFSSASVFGLLQDMDLIVTSGNPPVSSTTRFSTATAAFYWGFLVASYPMSFLLQRFPVGKTLALMVILWGVVVMLTIVVKSYHGIVVQRVFLGVIESAVSPGFVIVSSMWYKRSEQPVRIGIWYSATGLFSIFSGTVNYGIGKSAQNAPLATWKYMYIFAGSWTITWGILLLFLLPDNPMSARLFSLEERMLAVRRLRDNMTGVESKKFKRSQFMEAITDVKIWIFMLMGAALYVTNGGVTAFGAQIVKVRESLILILAAQYLNTVQSFGYSSLKTILMLTPGGAATAVSIYVTGLIASRWKNSRTLLIPITCMPVMVGAIAIWKYDWSHRGPLLLGYYLLAVFGAPYVLLLSLSTANVAGHTKKTFSAAAIFIGYNVGNIIAPYLIDTTTRAQHYPKAWISIIVVMVFSSVASLVLRVMFIAENNRRDRIMKQDVGDEGPPNRKPRGEKYLGSKGVEDAAWSDLTDMQNPYFRYVY</sequence>
<comment type="caution">
    <text evidence="9">The sequence shown here is derived from an EMBL/GenBank/DDBJ whole genome shotgun (WGS) entry which is preliminary data.</text>
</comment>
<feature type="transmembrane region" description="Helical" evidence="7">
    <location>
        <begin position="250"/>
        <end position="272"/>
    </location>
</feature>
<feature type="transmembrane region" description="Helical" evidence="7">
    <location>
        <begin position="463"/>
        <end position="484"/>
    </location>
</feature>
<evidence type="ECO:0000313" key="10">
    <source>
        <dbReference type="Proteomes" id="UP000383932"/>
    </source>
</evidence>
<keyword evidence="4 7" id="KW-1133">Transmembrane helix</keyword>
<proteinExistence type="predicted"/>
<dbReference type="Gene3D" id="1.20.1250.20">
    <property type="entry name" value="MFS general substrate transporter like domains"/>
    <property type="match status" value="2"/>
</dbReference>
<dbReference type="Proteomes" id="UP000383932">
    <property type="component" value="Unassembled WGS sequence"/>
</dbReference>
<dbReference type="PANTHER" id="PTHR43791">
    <property type="entry name" value="PERMEASE-RELATED"/>
    <property type="match status" value="1"/>
</dbReference>
<feature type="transmembrane region" description="Helical" evidence="7">
    <location>
        <begin position="219"/>
        <end position="238"/>
    </location>
</feature>
<keyword evidence="5 7" id="KW-0472">Membrane</keyword>
<dbReference type="InterPro" id="IPR036259">
    <property type="entry name" value="MFS_trans_sf"/>
</dbReference>
<evidence type="ECO:0000256" key="2">
    <source>
        <dbReference type="ARBA" id="ARBA00022448"/>
    </source>
</evidence>
<dbReference type="SUPFAM" id="SSF103473">
    <property type="entry name" value="MFS general substrate transporter"/>
    <property type="match status" value="1"/>
</dbReference>
<accession>A0A5N5QR80</accession>
<feature type="transmembrane region" description="Helical" evidence="7">
    <location>
        <begin position="351"/>
        <end position="368"/>
    </location>
</feature>
<dbReference type="OrthoDB" id="6730379at2759"/>
<keyword evidence="10" id="KW-1185">Reference proteome</keyword>
<dbReference type="InterPro" id="IPR011701">
    <property type="entry name" value="MFS"/>
</dbReference>
<name>A0A5N5QR80_9AGAM</name>
<evidence type="ECO:0000256" key="3">
    <source>
        <dbReference type="ARBA" id="ARBA00022692"/>
    </source>
</evidence>
<evidence type="ECO:0000256" key="6">
    <source>
        <dbReference type="SAM" id="MobiDB-lite"/>
    </source>
</evidence>
<keyword evidence="3 7" id="KW-0812">Transmembrane</keyword>
<feature type="region of interest" description="Disordered" evidence="6">
    <location>
        <begin position="529"/>
        <end position="548"/>
    </location>
</feature>
<evidence type="ECO:0000256" key="4">
    <source>
        <dbReference type="ARBA" id="ARBA00022989"/>
    </source>
</evidence>
<dbReference type="GO" id="GO:0016020">
    <property type="term" value="C:membrane"/>
    <property type="evidence" value="ECO:0007669"/>
    <property type="project" value="UniProtKB-SubCell"/>
</dbReference>
<organism evidence="9 10">
    <name type="scientific">Ceratobasidium theobromae</name>
    <dbReference type="NCBI Taxonomy" id="1582974"/>
    <lineage>
        <taxon>Eukaryota</taxon>
        <taxon>Fungi</taxon>
        <taxon>Dikarya</taxon>
        <taxon>Basidiomycota</taxon>
        <taxon>Agaricomycotina</taxon>
        <taxon>Agaricomycetes</taxon>
        <taxon>Cantharellales</taxon>
        <taxon>Ceratobasidiaceae</taxon>
        <taxon>Ceratobasidium</taxon>
    </lineage>
</organism>
<dbReference type="InterPro" id="IPR020846">
    <property type="entry name" value="MFS_dom"/>
</dbReference>
<feature type="transmembrane region" description="Helical" evidence="7">
    <location>
        <begin position="374"/>
        <end position="396"/>
    </location>
</feature>
<gene>
    <name evidence="9" type="ORF">CTheo_2465</name>
</gene>
<protein>
    <submittedName>
        <fullName evidence="9">Transport protein</fullName>
    </submittedName>
</protein>
<evidence type="ECO:0000256" key="5">
    <source>
        <dbReference type="ARBA" id="ARBA00023136"/>
    </source>
</evidence>
<comment type="subcellular location">
    <subcellularLocation>
        <location evidence="1">Membrane</location>
        <topology evidence="1">Multi-pass membrane protein</topology>
    </subcellularLocation>
</comment>
<feature type="transmembrane region" description="Helical" evidence="7">
    <location>
        <begin position="403"/>
        <end position="421"/>
    </location>
</feature>
<reference evidence="9 10" key="1">
    <citation type="journal article" date="2019" name="Fungal Biol. Biotechnol.">
        <title>Draft genome sequence of fastidious pathogen Ceratobasidium theobromae, which causes vascular-streak dieback in Theobroma cacao.</title>
        <authorList>
            <person name="Ali S.S."/>
            <person name="Asman A."/>
            <person name="Shao J."/>
            <person name="Firmansyah A.P."/>
            <person name="Susilo A.W."/>
            <person name="Rosmana A."/>
            <person name="McMahon P."/>
            <person name="Junaid M."/>
            <person name="Guest D."/>
            <person name="Kheng T.Y."/>
            <person name="Meinhardt L.W."/>
            <person name="Bailey B.A."/>
        </authorList>
    </citation>
    <scope>NUCLEOTIDE SEQUENCE [LARGE SCALE GENOMIC DNA]</scope>
    <source>
        <strain evidence="9 10">CT2</strain>
    </source>
</reference>
<dbReference type="AlphaFoldDB" id="A0A5N5QR80"/>
<feature type="transmembrane region" description="Helical" evidence="7">
    <location>
        <begin position="496"/>
        <end position="520"/>
    </location>
</feature>
<feature type="transmembrane region" description="Helical" evidence="7">
    <location>
        <begin position="188"/>
        <end position="207"/>
    </location>
</feature>
<feature type="transmembrane region" description="Helical" evidence="7">
    <location>
        <begin position="433"/>
        <end position="451"/>
    </location>
</feature>
<evidence type="ECO:0000259" key="8">
    <source>
        <dbReference type="PROSITE" id="PS50850"/>
    </source>
</evidence>
<dbReference type="Pfam" id="PF07690">
    <property type="entry name" value="MFS_1"/>
    <property type="match status" value="1"/>
</dbReference>
<dbReference type="PANTHER" id="PTHR43791:SF55">
    <property type="entry name" value="TRANSPORTER, PUTATIVE (AFU_ORTHOLOGUE AFUA_6G01820)-RELATED"/>
    <property type="match status" value="1"/>
</dbReference>